<organism evidence="1">
    <name type="scientific">marine sediment metagenome</name>
    <dbReference type="NCBI Taxonomy" id="412755"/>
    <lineage>
        <taxon>unclassified sequences</taxon>
        <taxon>metagenomes</taxon>
        <taxon>ecological metagenomes</taxon>
    </lineage>
</organism>
<evidence type="ECO:0000313" key="1">
    <source>
        <dbReference type="EMBL" id="KKN59755.1"/>
    </source>
</evidence>
<sequence length="91" mass="10274">MLVTGRHAECELFNELKARESEWAENDIKGIYLVGDAEAPRLIADATFSGHRVAREIEEANPQFALPYKREVATWGAPHMPGGEFKIEYKV</sequence>
<dbReference type="Gene3D" id="3.40.50.720">
    <property type="entry name" value="NAD(P)-binding Rossmann-like Domain"/>
    <property type="match status" value="1"/>
</dbReference>
<reference evidence="1" key="1">
    <citation type="journal article" date="2015" name="Nature">
        <title>Complex archaea that bridge the gap between prokaryotes and eukaryotes.</title>
        <authorList>
            <person name="Spang A."/>
            <person name="Saw J.H."/>
            <person name="Jorgensen S.L."/>
            <person name="Zaremba-Niedzwiedzka K."/>
            <person name="Martijn J."/>
            <person name="Lind A.E."/>
            <person name="van Eijk R."/>
            <person name="Schleper C."/>
            <person name="Guy L."/>
            <person name="Ettema T.J."/>
        </authorList>
    </citation>
    <scope>NUCLEOTIDE SEQUENCE</scope>
</reference>
<dbReference type="AlphaFoldDB" id="A0A0F9RTG2"/>
<accession>A0A0F9RTG2</accession>
<comment type="caution">
    <text evidence="1">The sequence shown here is derived from an EMBL/GenBank/DDBJ whole genome shotgun (WGS) entry which is preliminary data.</text>
</comment>
<protein>
    <recommendedName>
        <fullName evidence="2">FAD/NAD(P)-binding domain-containing protein</fullName>
    </recommendedName>
</protein>
<evidence type="ECO:0008006" key="2">
    <source>
        <dbReference type="Google" id="ProtNLM"/>
    </source>
</evidence>
<proteinExistence type="predicted"/>
<dbReference type="EMBL" id="LAZR01000716">
    <property type="protein sequence ID" value="KKN59755.1"/>
    <property type="molecule type" value="Genomic_DNA"/>
</dbReference>
<gene>
    <name evidence="1" type="ORF">LCGC14_0539100</name>
</gene>
<name>A0A0F9RTG2_9ZZZZ</name>